<sequence>MIVKMLAFACPRTIGVLFLLRPSVGMAVGRVTEQLTVTVSPQHLLLRGRKTSTTSNQSCPSATDPSREEERRSRTQTGPSETPTSTLPWPASLPSRNTTFKSFASEFAGLFVSASNRDPSASRRPPWVNMGTHHRTYVIDELVGRFNGATIGAESTKQVVSLGAGSDSRFWRLRQRLAQRWTKKRAIANHNQLASLCGPPLHLPALSLPPSASNSPSNTIIFIFIF</sequence>
<dbReference type="AlphaFoldDB" id="A0A0L6UD14"/>
<evidence type="ECO:0000256" key="11">
    <source>
        <dbReference type="SAM" id="SignalP"/>
    </source>
</evidence>
<dbReference type="EC" id="2.1.1.233" evidence="3"/>
<evidence type="ECO:0000256" key="7">
    <source>
        <dbReference type="ARBA" id="ARBA00022691"/>
    </source>
</evidence>
<dbReference type="Pfam" id="PF04072">
    <property type="entry name" value="LCM"/>
    <property type="match status" value="1"/>
</dbReference>
<feature type="compositionally biased region" description="Polar residues" evidence="10">
    <location>
        <begin position="75"/>
        <end position="87"/>
    </location>
</feature>
<evidence type="ECO:0000256" key="2">
    <source>
        <dbReference type="ARBA" id="ARBA00010703"/>
    </source>
</evidence>
<evidence type="ECO:0000313" key="13">
    <source>
        <dbReference type="Proteomes" id="UP000037035"/>
    </source>
</evidence>
<dbReference type="GO" id="GO:0018423">
    <property type="term" value="F:protein C-terminal leucine carboxyl O-methyltransferase activity"/>
    <property type="evidence" value="ECO:0007669"/>
    <property type="project" value="UniProtKB-EC"/>
</dbReference>
<feature type="chain" id="PRO_5005567626" description="Leucine carboxyl methyltransferase 1" evidence="11">
    <location>
        <begin position="30"/>
        <end position="226"/>
    </location>
</feature>
<dbReference type="Gene3D" id="3.40.50.150">
    <property type="entry name" value="Vaccinia Virus protein VP39"/>
    <property type="match status" value="1"/>
</dbReference>
<dbReference type="VEuPathDB" id="FungiDB:VP01_729g1"/>
<evidence type="ECO:0000256" key="10">
    <source>
        <dbReference type="SAM" id="MobiDB-lite"/>
    </source>
</evidence>
<keyword evidence="11" id="KW-0732">Signal</keyword>
<dbReference type="InterPro" id="IPR007213">
    <property type="entry name" value="Ppm1/Ppm2/Tcmp"/>
</dbReference>
<evidence type="ECO:0000256" key="3">
    <source>
        <dbReference type="ARBA" id="ARBA00012834"/>
    </source>
</evidence>
<feature type="signal peptide" evidence="11">
    <location>
        <begin position="1"/>
        <end position="29"/>
    </location>
</feature>
<evidence type="ECO:0000256" key="6">
    <source>
        <dbReference type="ARBA" id="ARBA00022679"/>
    </source>
</evidence>
<comment type="catalytic activity">
    <reaction evidence="1">
        <text>[phosphatase 2A protein]-C-terminal L-leucine + S-adenosyl-L-methionine = [phosphatase 2A protein]-C-terminal L-leucine methyl ester + S-adenosyl-L-homocysteine</text>
        <dbReference type="Rhea" id="RHEA:48544"/>
        <dbReference type="Rhea" id="RHEA-COMP:12134"/>
        <dbReference type="Rhea" id="RHEA-COMP:12135"/>
        <dbReference type="ChEBI" id="CHEBI:57856"/>
        <dbReference type="ChEBI" id="CHEBI:59789"/>
        <dbReference type="ChEBI" id="CHEBI:90516"/>
        <dbReference type="ChEBI" id="CHEBI:90517"/>
        <dbReference type="EC" id="2.1.1.233"/>
    </reaction>
</comment>
<comment type="similarity">
    <text evidence="2">Belongs to the methyltransferase superfamily. LCMT family.</text>
</comment>
<keyword evidence="7" id="KW-0949">S-adenosyl-L-methionine</keyword>
<dbReference type="STRING" id="27349.A0A0L6UD14"/>
<dbReference type="SUPFAM" id="SSF53335">
    <property type="entry name" value="S-adenosyl-L-methionine-dependent methyltransferases"/>
    <property type="match status" value="1"/>
</dbReference>
<dbReference type="EMBL" id="LAVV01012716">
    <property type="protein sequence ID" value="KNZ46406.1"/>
    <property type="molecule type" value="Genomic_DNA"/>
</dbReference>
<comment type="caution">
    <text evidence="12">The sequence shown here is derived from an EMBL/GenBank/DDBJ whole genome shotgun (WGS) entry which is preliminary data.</text>
</comment>
<feature type="compositionally biased region" description="Polar residues" evidence="10">
    <location>
        <begin position="51"/>
        <end position="64"/>
    </location>
</feature>
<dbReference type="GO" id="GO:0032259">
    <property type="term" value="P:methylation"/>
    <property type="evidence" value="ECO:0007669"/>
    <property type="project" value="UniProtKB-KW"/>
</dbReference>
<proteinExistence type="inferred from homology"/>
<evidence type="ECO:0000313" key="12">
    <source>
        <dbReference type="EMBL" id="KNZ46406.1"/>
    </source>
</evidence>
<keyword evidence="6" id="KW-0808">Transferase</keyword>
<accession>A0A0L6UD14</accession>
<feature type="region of interest" description="Disordered" evidence="10">
    <location>
        <begin position="46"/>
        <end position="92"/>
    </location>
</feature>
<dbReference type="PANTHER" id="PTHR13600">
    <property type="entry name" value="LEUCINE CARBOXYL METHYLTRANSFERASE"/>
    <property type="match status" value="1"/>
</dbReference>
<dbReference type="InterPro" id="IPR016651">
    <property type="entry name" value="LCMT1"/>
</dbReference>
<reference evidence="12 13" key="1">
    <citation type="submission" date="2015-08" db="EMBL/GenBank/DDBJ databases">
        <title>Next Generation Sequencing and Analysis of the Genome of Puccinia sorghi L Schw, the Causal Agent of Maize Common Rust.</title>
        <authorList>
            <person name="Rochi L."/>
            <person name="Burguener G."/>
            <person name="Darino M."/>
            <person name="Turjanski A."/>
            <person name="Kreff E."/>
            <person name="Dieguez M.J."/>
            <person name="Sacco F."/>
        </authorList>
    </citation>
    <scope>NUCLEOTIDE SEQUENCE [LARGE SCALE GENOMIC DNA]</scope>
    <source>
        <strain evidence="12 13">RO10H11247</strain>
    </source>
</reference>
<protein>
    <recommendedName>
        <fullName evidence="4">Leucine carboxyl methyltransferase 1</fullName>
        <ecNumber evidence="3">2.1.1.233</ecNumber>
    </recommendedName>
    <alternativeName>
        <fullName evidence="8">Protein phosphatase methyltransferase 1</fullName>
    </alternativeName>
    <alternativeName>
        <fullName evidence="9">[Phosphatase 2A protein]-leucine-carboxy methyltransferase 1</fullName>
    </alternativeName>
</protein>
<dbReference type="Proteomes" id="UP000037035">
    <property type="component" value="Unassembled WGS sequence"/>
</dbReference>
<organism evidence="12 13">
    <name type="scientific">Puccinia sorghi</name>
    <dbReference type="NCBI Taxonomy" id="27349"/>
    <lineage>
        <taxon>Eukaryota</taxon>
        <taxon>Fungi</taxon>
        <taxon>Dikarya</taxon>
        <taxon>Basidiomycota</taxon>
        <taxon>Pucciniomycotina</taxon>
        <taxon>Pucciniomycetes</taxon>
        <taxon>Pucciniales</taxon>
        <taxon>Pucciniaceae</taxon>
        <taxon>Puccinia</taxon>
    </lineage>
</organism>
<evidence type="ECO:0000256" key="8">
    <source>
        <dbReference type="ARBA" id="ARBA00029681"/>
    </source>
</evidence>
<evidence type="ECO:0000256" key="5">
    <source>
        <dbReference type="ARBA" id="ARBA00022603"/>
    </source>
</evidence>
<evidence type="ECO:0000256" key="1">
    <source>
        <dbReference type="ARBA" id="ARBA00000724"/>
    </source>
</evidence>
<name>A0A0L6UD14_9BASI</name>
<dbReference type="OrthoDB" id="203237at2759"/>
<gene>
    <name evidence="12" type="ORF">VP01_729g1</name>
</gene>
<dbReference type="PANTHER" id="PTHR13600:SF21">
    <property type="entry name" value="LEUCINE CARBOXYL METHYLTRANSFERASE 1"/>
    <property type="match status" value="1"/>
</dbReference>
<keyword evidence="5" id="KW-0489">Methyltransferase</keyword>
<dbReference type="InterPro" id="IPR029063">
    <property type="entry name" value="SAM-dependent_MTases_sf"/>
</dbReference>
<evidence type="ECO:0000256" key="9">
    <source>
        <dbReference type="ARBA" id="ARBA00032526"/>
    </source>
</evidence>
<evidence type="ECO:0000256" key="4">
    <source>
        <dbReference type="ARBA" id="ARBA00017497"/>
    </source>
</evidence>
<keyword evidence="13" id="KW-1185">Reference proteome</keyword>